<name>X6MK74_RETFI</name>
<dbReference type="EMBL" id="ASPP01020238">
    <property type="protein sequence ID" value="ETO14061.1"/>
    <property type="molecule type" value="Genomic_DNA"/>
</dbReference>
<evidence type="ECO:0000313" key="2">
    <source>
        <dbReference type="Proteomes" id="UP000023152"/>
    </source>
</evidence>
<organism evidence="1 2">
    <name type="scientific">Reticulomyxa filosa</name>
    <dbReference type="NCBI Taxonomy" id="46433"/>
    <lineage>
        <taxon>Eukaryota</taxon>
        <taxon>Sar</taxon>
        <taxon>Rhizaria</taxon>
        <taxon>Retaria</taxon>
        <taxon>Foraminifera</taxon>
        <taxon>Monothalamids</taxon>
        <taxon>Reticulomyxidae</taxon>
        <taxon>Reticulomyxa</taxon>
    </lineage>
</organism>
<sequence length="149" mass="17339">MFVKVKQQSVKKSIKIAKHFCKQSMQNKKQKFKAHFLTKHKKNLKKNKKKQIIKAFMPFPISSLTLQREMIKKQQFEEKKNKLLLSICPTVLSILLTCKSANNKKKRNYLNAPGLEHPLLFLCFLKGGDCGPDDDSMRLCFTARRVDNI</sequence>
<evidence type="ECO:0000313" key="1">
    <source>
        <dbReference type="EMBL" id="ETO14061.1"/>
    </source>
</evidence>
<comment type="caution">
    <text evidence="1">The sequence shown here is derived from an EMBL/GenBank/DDBJ whole genome shotgun (WGS) entry which is preliminary data.</text>
</comment>
<reference evidence="1 2" key="1">
    <citation type="journal article" date="2013" name="Curr. Biol.">
        <title>The Genome of the Foraminiferan Reticulomyxa filosa.</title>
        <authorList>
            <person name="Glockner G."/>
            <person name="Hulsmann N."/>
            <person name="Schleicher M."/>
            <person name="Noegel A.A."/>
            <person name="Eichinger L."/>
            <person name="Gallinger C."/>
            <person name="Pawlowski J."/>
            <person name="Sierra R."/>
            <person name="Euteneuer U."/>
            <person name="Pillet L."/>
            <person name="Moustafa A."/>
            <person name="Platzer M."/>
            <person name="Groth M."/>
            <person name="Szafranski K."/>
            <person name="Schliwa M."/>
        </authorList>
    </citation>
    <scope>NUCLEOTIDE SEQUENCE [LARGE SCALE GENOMIC DNA]</scope>
</reference>
<keyword evidence="2" id="KW-1185">Reference proteome</keyword>
<dbReference type="AlphaFoldDB" id="X6MK74"/>
<gene>
    <name evidence="1" type="ORF">RFI_23308</name>
</gene>
<dbReference type="Proteomes" id="UP000023152">
    <property type="component" value="Unassembled WGS sequence"/>
</dbReference>
<accession>X6MK74</accession>
<proteinExistence type="predicted"/>
<protein>
    <submittedName>
        <fullName evidence="1">Uncharacterized protein</fullName>
    </submittedName>
</protein>